<comment type="cofactor">
    <cofactor evidence="1">
        <name>Zn(2+)</name>
        <dbReference type="ChEBI" id="CHEBI:29105"/>
    </cofactor>
</comment>
<reference evidence="8" key="1">
    <citation type="submission" date="2018-05" db="EMBL/GenBank/DDBJ databases">
        <authorList>
            <person name="Lanie J.A."/>
            <person name="Ng W.-L."/>
            <person name="Kazmierczak K.M."/>
            <person name="Andrzejewski T.M."/>
            <person name="Davidsen T.M."/>
            <person name="Wayne K.J."/>
            <person name="Tettelin H."/>
            <person name="Glass J.I."/>
            <person name="Rusch D."/>
            <person name="Podicherti R."/>
            <person name="Tsui H.-C.T."/>
            <person name="Winkler M.E."/>
        </authorList>
    </citation>
    <scope>NUCLEOTIDE SEQUENCE</scope>
</reference>
<dbReference type="InterPro" id="IPR023091">
    <property type="entry name" value="MetalPrtase_cat_dom_sf_prd"/>
</dbReference>
<keyword evidence="5" id="KW-0255">Endonuclease</keyword>
<dbReference type="AlphaFoldDB" id="A0A382GP98"/>
<evidence type="ECO:0008006" key="9">
    <source>
        <dbReference type="Google" id="ProtNLM"/>
    </source>
</evidence>
<evidence type="ECO:0000256" key="1">
    <source>
        <dbReference type="ARBA" id="ARBA00001947"/>
    </source>
</evidence>
<evidence type="ECO:0000256" key="3">
    <source>
        <dbReference type="ARBA" id="ARBA00022722"/>
    </source>
</evidence>
<evidence type="ECO:0000256" key="7">
    <source>
        <dbReference type="ARBA" id="ARBA00022833"/>
    </source>
</evidence>
<protein>
    <recommendedName>
        <fullName evidence="9">rRNA maturation RNase YbeY</fullName>
    </recommendedName>
</protein>
<keyword evidence="4" id="KW-0479">Metal-binding</keyword>
<name>A0A382GP98_9ZZZZ</name>
<dbReference type="NCBIfam" id="TIGR00043">
    <property type="entry name" value="rRNA maturation RNase YbeY"/>
    <property type="match status" value="1"/>
</dbReference>
<dbReference type="Gene3D" id="3.40.390.30">
    <property type="entry name" value="Metalloproteases ('zincins'), catalytic domain"/>
    <property type="match status" value="1"/>
</dbReference>
<dbReference type="PANTHER" id="PTHR46986">
    <property type="entry name" value="ENDORIBONUCLEASE YBEY, CHLOROPLASTIC"/>
    <property type="match status" value="1"/>
</dbReference>
<organism evidence="8">
    <name type="scientific">marine metagenome</name>
    <dbReference type="NCBI Taxonomy" id="408172"/>
    <lineage>
        <taxon>unclassified sequences</taxon>
        <taxon>metagenomes</taxon>
        <taxon>ecological metagenomes</taxon>
    </lineage>
</organism>
<dbReference type="GO" id="GO:0004222">
    <property type="term" value="F:metalloendopeptidase activity"/>
    <property type="evidence" value="ECO:0007669"/>
    <property type="project" value="InterPro"/>
</dbReference>
<keyword evidence="3" id="KW-0540">Nuclease</keyword>
<evidence type="ECO:0000256" key="5">
    <source>
        <dbReference type="ARBA" id="ARBA00022759"/>
    </source>
</evidence>
<evidence type="ECO:0000256" key="2">
    <source>
        <dbReference type="ARBA" id="ARBA00010875"/>
    </source>
</evidence>
<dbReference type="GO" id="GO:0006364">
    <property type="term" value="P:rRNA processing"/>
    <property type="evidence" value="ECO:0007669"/>
    <property type="project" value="InterPro"/>
</dbReference>
<evidence type="ECO:0000256" key="4">
    <source>
        <dbReference type="ARBA" id="ARBA00022723"/>
    </source>
</evidence>
<dbReference type="SUPFAM" id="SSF55486">
    <property type="entry name" value="Metalloproteases ('zincins'), catalytic domain"/>
    <property type="match status" value="1"/>
</dbReference>
<dbReference type="Pfam" id="PF02130">
    <property type="entry name" value="YbeY"/>
    <property type="match status" value="1"/>
</dbReference>
<proteinExistence type="inferred from homology"/>
<dbReference type="PROSITE" id="PS01306">
    <property type="entry name" value="UPF0054"/>
    <property type="match status" value="1"/>
</dbReference>
<dbReference type="InterPro" id="IPR002036">
    <property type="entry name" value="YbeY"/>
</dbReference>
<keyword evidence="6" id="KW-0378">Hydrolase</keyword>
<dbReference type="GO" id="GO:0004519">
    <property type="term" value="F:endonuclease activity"/>
    <property type="evidence" value="ECO:0007669"/>
    <property type="project" value="UniProtKB-KW"/>
</dbReference>
<keyword evidence="7" id="KW-0862">Zinc</keyword>
<sequence length="99" mass="12092">MKALNKKFRNKNNPTDVLSFPFQKKTNYKKNIYLGDVAISYEIINKRSKNSNFFLEFDKMWIHGYLHLLGHDHKKKKDFKKMKKLEDKILNYFYKKIDQ</sequence>
<evidence type="ECO:0000313" key="8">
    <source>
        <dbReference type="EMBL" id="SVB76447.1"/>
    </source>
</evidence>
<evidence type="ECO:0000256" key="6">
    <source>
        <dbReference type="ARBA" id="ARBA00022801"/>
    </source>
</evidence>
<accession>A0A382GP98</accession>
<gene>
    <name evidence="8" type="ORF">METZ01_LOCUS229301</name>
</gene>
<dbReference type="GO" id="GO:0046872">
    <property type="term" value="F:metal ion binding"/>
    <property type="evidence" value="ECO:0007669"/>
    <property type="project" value="UniProtKB-KW"/>
</dbReference>
<comment type="similarity">
    <text evidence="2">Belongs to the endoribonuclease YbeY family.</text>
</comment>
<dbReference type="InterPro" id="IPR020549">
    <property type="entry name" value="YbeY_CS"/>
</dbReference>
<dbReference type="PANTHER" id="PTHR46986:SF1">
    <property type="entry name" value="ENDORIBONUCLEASE YBEY, CHLOROPLASTIC"/>
    <property type="match status" value="1"/>
</dbReference>
<dbReference type="EMBL" id="UINC01056425">
    <property type="protein sequence ID" value="SVB76447.1"/>
    <property type="molecule type" value="Genomic_DNA"/>
</dbReference>